<evidence type="ECO:0000256" key="2">
    <source>
        <dbReference type="ARBA" id="ARBA00004651"/>
    </source>
</evidence>
<evidence type="ECO:0000256" key="1">
    <source>
        <dbReference type="ARBA" id="ARBA00000085"/>
    </source>
</evidence>
<evidence type="ECO:0000256" key="3">
    <source>
        <dbReference type="ARBA" id="ARBA00012438"/>
    </source>
</evidence>
<proteinExistence type="predicted"/>
<dbReference type="EC" id="2.7.13.3" evidence="3"/>
<keyword evidence="7" id="KW-0547">Nucleotide-binding</keyword>
<dbReference type="GO" id="GO:0000155">
    <property type="term" value="F:phosphorelay sensor kinase activity"/>
    <property type="evidence" value="ECO:0007669"/>
    <property type="project" value="InterPro"/>
</dbReference>
<dbReference type="SMART" id="SM00388">
    <property type="entry name" value="HisKA"/>
    <property type="match status" value="1"/>
</dbReference>
<sequence>MTLRVLPSSLAGRTVLLVIAVIAVAEFATFSLLGHFRRTSHVNQTVQLIAGQVRLLQIVLPGLDQAARQALSEADAGEQGLQLRPDGSNVPRYEPQFPFARRLSGDLAERLGEPVLLRHGGRGQRTGLWIGFMAGSERWWLLLPPPRFEPQALPSDLWSFLAVTLIAVLLIAGLFVRGIVRPLARLGEAVAATGDGAARAATPEGPLEVRRLAERHNTMLGQLASAAAERREMLAGLTHDLRAPLTRLRLRLELLESDTDRAGLVRDLDDMERIVGQCLAFLRSDDTDRAPAPLALATLLIDEVARQRELGRPVEVKVSEAAAQCRVAIDAGNLQRLLDNLIDNALQHGAPPVEVDLSMAGASLATLRVRDHGPGIAGADRERALEPFAQIEPARATDGSCGLGLAIVRRIATGCGGELTLEDAPGGGLEVIVRLPAC</sequence>
<gene>
    <name evidence="13" type="ORF">IPJ27_16230</name>
</gene>
<keyword evidence="6" id="KW-0808">Transferase</keyword>
<dbReference type="Gene3D" id="3.30.565.10">
    <property type="entry name" value="Histidine kinase-like ATPase, C-terminal domain"/>
    <property type="match status" value="1"/>
</dbReference>
<keyword evidence="5" id="KW-0597">Phosphoprotein</keyword>
<dbReference type="PRINTS" id="PR00344">
    <property type="entry name" value="BCTRLSENSOR"/>
</dbReference>
<evidence type="ECO:0000256" key="4">
    <source>
        <dbReference type="ARBA" id="ARBA00022475"/>
    </source>
</evidence>
<dbReference type="Gene3D" id="1.10.287.130">
    <property type="match status" value="1"/>
</dbReference>
<keyword evidence="9" id="KW-0067">ATP-binding</keyword>
<evidence type="ECO:0000256" key="7">
    <source>
        <dbReference type="ARBA" id="ARBA00022741"/>
    </source>
</evidence>
<dbReference type="PROSITE" id="PS50109">
    <property type="entry name" value="HIS_KIN"/>
    <property type="match status" value="1"/>
</dbReference>
<evidence type="ECO:0000259" key="12">
    <source>
        <dbReference type="PROSITE" id="PS50885"/>
    </source>
</evidence>
<dbReference type="InterPro" id="IPR036890">
    <property type="entry name" value="HATPase_C_sf"/>
</dbReference>
<dbReference type="InterPro" id="IPR036097">
    <property type="entry name" value="HisK_dim/P_sf"/>
</dbReference>
<dbReference type="GO" id="GO:0005524">
    <property type="term" value="F:ATP binding"/>
    <property type="evidence" value="ECO:0007669"/>
    <property type="project" value="UniProtKB-KW"/>
</dbReference>
<dbReference type="GO" id="GO:0005886">
    <property type="term" value="C:plasma membrane"/>
    <property type="evidence" value="ECO:0007669"/>
    <property type="project" value="UniProtKB-SubCell"/>
</dbReference>
<dbReference type="AlphaFoldDB" id="A0A935PZE7"/>
<protein>
    <recommendedName>
        <fullName evidence="3">histidine kinase</fullName>
        <ecNumber evidence="3">2.7.13.3</ecNumber>
    </recommendedName>
</protein>
<evidence type="ECO:0000256" key="10">
    <source>
        <dbReference type="SAM" id="Phobius"/>
    </source>
</evidence>
<dbReference type="InterPro" id="IPR003660">
    <property type="entry name" value="HAMP_dom"/>
</dbReference>
<dbReference type="EMBL" id="JADJMH010000016">
    <property type="protein sequence ID" value="MBK7676169.1"/>
    <property type="molecule type" value="Genomic_DNA"/>
</dbReference>
<dbReference type="InterPro" id="IPR038421">
    <property type="entry name" value="RisS_PPD_sf"/>
</dbReference>
<feature type="domain" description="HAMP" evidence="12">
    <location>
        <begin position="177"/>
        <end position="228"/>
    </location>
</feature>
<dbReference type="SUPFAM" id="SSF47384">
    <property type="entry name" value="Homodimeric domain of signal transducing histidine kinase"/>
    <property type="match status" value="1"/>
</dbReference>
<dbReference type="InterPro" id="IPR050980">
    <property type="entry name" value="2C_sensor_his_kinase"/>
</dbReference>
<dbReference type="PANTHER" id="PTHR44936:SF10">
    <property type="entry name" value="SENSOR PROTEIN RSTB"/>
    <property type="match status" value="1"/>
</dbReference>
<keyword evidence="10" id="KW-0812">Transmembrane</keyword>
<evidence type="ECO:0000256" key="9">
    <source>
        <dbReference type="ARBA" id="ARBA00022840"/>
    </source>
</evidence>
<dbReference type="Pfam" id="PF00672">
    <property type="entry name" value="HAMP"/>
    <property type="match status" value="1"/>
</dbReference>
<dbReference type="PANTHER" id="PTHR44936">
    <property type="entry name" value="SENSOR PROTEIN CREC"/>
    <property type="match status" value="1"/>
</dbReference>
<keyword evidence="8 13" id="KW-0418">Kinase</keyword>
<keyword evidence="10" id="KW-0472">Membrane</keyword>
<dbReference type="Pfam" id="PF00512">
    <property type="entry name" value="HisKA"/>
    <property type="match status" value="1"/>
</dbReference>
<evidence type="ECO:0000313" key="14">
    <source>
        <dbReference type="Proteomes" id="UP000697998"/>
    </source>
</evidence>
<dbReference type="InterPro" id="IPR005467">
    <property type="entry name" value="His_kinase_dom"/>
</dbReference>
<dbReference type="SMART" id="SM00387">
    <property type="entry name" value="HATPase_c"/>
    <property type="match status" value="1"/>
</dbReference>
<dbReference type="Pfam" id="PF02518">
    <property type="entry name" value="HATPase_c"/>
    <property type="match status" value="1"/>
</dbReference>
<dbReference type="Gene3D" id="3.30.450.300">
    <property type="entry name" value="Sensor histidine kinase RisS, periplasmic domain"/>
    <property type="match status" value="1"/>
</dbReference>
<evidence type="ECO:0000256" key="5">
    <source>
        <dbReference type="ARBA" id="ARBA00022553"/>
    </source>
</evidence>
<evidence type="ECO:0000256" key="8">
    <source>
        <dbReference type="ARBA" id="ARBA00022777"/>
    </source>
</evidence>
<dbReference type="InterPro" id="IPR003594">
    <property type="entry name" value="HATPase_dom"/>
</dbReference>
<feature type="transmembrane region" description="Helical" evidence="10">
    <location>
        <begin position="15"/>
        <end position="34"/>
    </location>
</feature>
<dbReference type="InterPro" id="IPR004358">
    <property type="entry name" value="Sig_transdc_His_kin-like_C"/>
</dbReference>
<dbReference type="PROSITE" id="PS50885">
    <property type="entry name" value="HAMP"/>
    <property type="match status" value="1"/>
</dbReference>
<keyword evidence="10" id="KW-1133">Transmembrane helix</keyword>
<feature type="transmembrane region" description="Helical" evidence="10">
    <location>
        <begin position="157"/>
        <end position="176"/>
    </location>
</feature>
<evidence type="ECO:0000259" key="11">
    <source>
        <dbReference type="PROSITE" id="PS50109"/>
    </source>
</evidence>
<keyword evidence="4" id="KW-1003">Cell membrane</keyword>
<comment type="catalytic activity">
    <reaction evidence="1">
        <text>ATP + protein L-histidine = ADP + protein N-phospho-L-histidine.</text>
        <dbReference type="EC" id="2.7.13.3"/>
    </reaction>
</comment>
<dbReference type="InterPro" id="IPR003661">
    <property type="entry name" value="HisK_dim/P_dom"/>
</dbReference>
<dbReference type="SUPFAM" id="SSF55874">
    <property type="entry name" value="ATPase domain of HSP90 chaperone/DNA topoisomerase II/histidine kinase"/>
    <property type="match status" value="1"/>
</dbReference>
<feature type="domain" description="Histidine kinase" evidence="11">
    <location>
        <begin position="236"/>
        <end position="438"/>
    </location>
</feature>
<accession>A0A935PZE7</accession>
<evidence type="ECO:0000256" key="6">
    <source>
        <dbReference type="ARBA" id="ARBA00022679"/>
    </source>
</evidence>
<comment type="caution">
    <text evidence="13">The sequence shown here is derived from an EMBL/GenBank/DDBJ whole genome shotgun (WGS) entry which is preliminary data.</text>
</comment>
<comment type="subcellular location">
    <subcellularLocation>
        <location evidence="2">Cell membrane</location>
        <topology evidence="2">Multi-pass membrane protein</topology>
    </subcellularLocation>
</comment>
<dbReference type="Proteomes" id="UP000697998">
    <property type="component" value="Unassembled WGS sequence"/>
</dbReference>
<reference evidence="13 14" key="1">
    <citation type="submission" date="2020-10" db="EMBL/GenBank/DDBJ databases">
        <title>Connecting structure to function with the recovery of over 1000 high-quality activated sludge metagenome-assembled genomes encoding full-length rRNA genes using long-read sequencing.</title>
        <authorList>
            <person name="Singleton C.M."/>
            <person name="Petriglieri F."/>
            <person name="Kristensen J.M."/>
            <person name="Kirkegaard R.H."/>
            <person name="Michaelsen T.Y."/>
            <person name="Andersen M.H."/>
            <person name="Karst S.M."/>
            <person name="Dueholm M.S."/>
            <person name="Nielsen P.H."/>
            <person name="Albertsen M."/>
        </authorList>
    </citation>
    <scope>NUCLEOTIDE SEQUENCE [LARGE SCALE GENOMIC DNA]</scope>
    <source>
        <strain evidence="13">EsbW_18-Q3-R4-48_BATAC.285</strain>
    </source>
</reference>
<name>A0A935PZE7_9PROT</name>
<dbReference type="CDD" id="cd00075">
    <property type="entry name" value="HATPase"/>
    <property type="match status" value="1"/>
</dbReference>
<evidence type="ECO:0000313" key="13">
    <source>
        <dbReference type="EMBL" id="MBK7676169.1"/>
    </source>
</evidence>
<organism evidence="13 14">
    <name type="scientific">Candidatus Accumulibacter proximus</name>
    <dbReference type="NCBI Taxonomy" id="2954385"/>
    <lineage>
        <taxon>Bacteria</taxon>
        <taxon>Pseudomonadati</taxon>
        <taxon>Pseudomonadota</taxon>
        <taxon>Betaproteobacteria</taxon>
        <taxon>Candidatus Accumulibacter</taxon>
    </lineage>
</organism>